<evidence type="ECO:0000313" key="15">
    <source>
        <dbReference type="Proteomes" id="UP000014760"/>
    </source>
</evidence>
<sequence>MASVEIAVDGSILEGGGQILRNSGSLSCILQKAIKVSNIRAKRSKPGLRPQHLTGLQLIADLCGGRLIGGNIGSTEIALHPGHMKSGSFTADTQTAGSICLLLQAALPCLLYSKTQTTLNLYGGTNAEMAPQIDYFTMVFQPIVSRMGLQFDCDIQKRGYFPKGGGAVEVRVHPILHLQPINLTDFGKITCIRGRSFVAGVLPIKVAHATSRSAQNLIQRQLPGIPVHIESIKEASAVGAGSGIIITAETSTGCILAGSALGKRGLPAENVGQTAAEMLLQNLQHEACVDEYLQDQLILLMALAKGQSMLKCGPISMHTQTAIHTAQLLTESKFTIKETSESTNVITCDGIGFVNPNL</sequence>
<dbReference type="SUPFAM" id="SSF52913">
    <property type="entry name" value="RNA 3'-terminal phosphate cyclase, RPTC, insert domain"/>
    <property type="match status" value="1"/>
</dbReference>
<evidence type="ECO:0000256" key="2">
    <source>
        <dbReference type="ARBA" id="ARBA00012725"/>
    </source>
</evidence>
<name>R7TZB6_CAPTE</name>
<dbReference type="GO" id="GO:0003963">
    <property type="term" value="F:RNA-3'-phosphate cyclase activity"/>
    <property type="evidence" value="ECO:0007669"/>
    <property type="project" value="UniProtKB-EC"/>
</dbReference>
<dbReference type="HOGENOM" id="CLU_027882_0_1_1"/>
<dbReference type="InterPro" id="IPR000228">
    <property type="entry name" value="RNA3'_term_phos_cyc"/>
</dbReference>
<protein>
    <recommendedName>
        <fullName evidence="3">RNA 3'-terminal phosphate cyclase</fullName>
        <ecNumber evidence="2">6.5.1.4</ecNumber>
    </recommendedName>
    <alternativeName>
        <fullName evidence="7">RNA terminal phosphate cyclase domain-containing protein 1</fullName>
    </alternativeName>
</protein>
<dbReference type="InterPro" id="IPR036553">
    <property type="entry name" value="RPTC_insert"/>
</dbReference>
<dbReference type="Gene3D" id="3.65.10.20">
    <property type="entry name" value="RNA 3'-terminal phosphate cyclase domain"/>
    <property type="match status" value="1"/>
</dbReference>
<accession>R7TZB6</accession>
<evidence type="ECO:0000256" key="5">
    <source>
        <dbReference type="ARBA" id="ARBA00022741"/>
    </source>
</evidence>
<dbReference type="STRING" id="283909.R7TZB6"/>
<dbReference type="Pfam" id="PF01137">
    <property type="entry name" value="RTC"/>
    <property type="match status" value="1"/>
</dbReference>
<feature type="domain" description="RNA 3'-terminal phosphate cyclase" evidence="11">
    <location>
        <begin position="13"/>
        <end position="336"/>
    </location>
</feature>
<dbReference type="HAMAP" id="MF_00200">
    <property type="entry name" value="RTC"/>
    <property type="match status" value="1"/>
</dbReference>
<dbReference type="FunCoup" id="R7TZB6">
    <property type="interactions" value="1489"/>
</dbReference>
<gene>
    <name evidence="13" type="ORF">CAPTEDRAFT_183136</name>
</gene>
<keyword evidence="4" id="KW-0436">Ligase</keyword>
<dbReference type="InterPro" id="IPR020719">
    <property type="entry name" value="RNA3'_term_phos_cycl-like_CS"/>
</dbReference>
<dbReference type="EMBL" id="AMQN01001957">
    <property type="status" value="NOT_ANNOTATED_CDS"/>
    <property type="molecule type" value="Genomic_DNA"/>
</dbReference>
<dbReference type="InterPro" id="IPR017770">
    <property type="entry name" value="RNA3'_term_phos_cyc_type_1"/>
</dbReference>
<comment type="similarity">
    <text evidence="1">Belongs to the RNA 3'-terminal cyclase family. Type 1 subfamily.</text>
</comment>
<reference evidence="15" key="1">
    <citation type="submission" date="2012-12" db="EMBL/GenBank/DDBJ databases">
        <authorList>
            <person name="Hellsten U."/>
            <person name="Grimwood J."/>
            <person name="Chapman J.A."/>
            <person name="Shapiro H."/>
            <person name="Aerts A."/>
            <person name="Otillar R.P."/>
            <person name="Terry A.Y."/>
            <person name="Boore J.L."/>
            <person name="Simakov O."/>
            <person name="Marletaz F."/>
            <person name="Cho S.-J."/>
            <person name="Edsinger-Gonzales E."/>
            <person name="Havlak P."/>
            <person name="Kuo D.-H."/>
            <person name="Larsson T."/>
            <person name="Lv J."/>
            <person name="Arendt D."/>
            <person name="Savage R."/>
            <person name="Osoegawa K."/>
            <person name="de Jong P."/>
            <person name="Lindberg D.R."/>
            <person name="Seaver E.C."/>
            <person name="Weisblat D.A."/>
            <person name="Putnam N.H."/>
            <person name="Grigoriev I.V."/>
            <person name="Rokhsar D.S."/>
        </authorList>
    </citation>
    <scope>NUCLEOTIDE SEQUENCE</scope>
    <source>
        <strain evidence="15">I ESC-2004</strain>
    </source>
</reference>
<proteinExistence type="inferred from homology"/>
<keyword evidence="10" id="KW-0067">ATP-binding</keyword>
<dbReference type="EC" id="6.5.1.4" evidence="2"/>
<dbReference type="GO" id="GO:0005524">
    <property type="term" value="F:ATP binding"/>
    <property type="evidence" value="ECO:0007669"/>
    <property type="project" value="UniProtKB-KW"/>
</dbReference>
<dbReference type="PIRSF" id="PIRSF005378">
    <property type="entry name" value="RNA3'_term_phos_cycl_euk"/>
    <property type="match status" value="1"/>
</dbReference>
<evidence type="ECO:0000256" key="1">
    <source>
        <dbReference type="ARBA" id="ARBA00009206"/>
    </source>
</evidence>
<dbReference type="SUPFAM" id="SSF55205">
    <property type="entry name" value="EPT/RTPC-like"/>
    <property type="match status" value="2"/>
</dbReference>
<evidence type="ECO:0000313" key="14">
    <source>
        <dbReference type="EnsemblMetazoa" id="CapteP183136"/>
    </source>
</evidence>
<dbReference type="PANTHER" id="PTHR11096:SF0">
    <property type="entry name" value="RNA 3'-TERMINAL PHOSPHATE CYCLASE"/>
    <property type="match status" value="1"/>
</dbReference>
<dbReference type="Gene3D" id="3.30.360.20">
    <property type="entry name" value="RNA 3'-terminal phosphate cyclase, insert domain"/>
    <property type="match status" value="1"/>
</dbReference>
<feature type="binding site" evidence="10">
    <location>
        <position position="104"/>
    </location>
    <ligand>
        <name>ATP</name>
        <dbReference type="ChEBI" id="CHEBI:30616"/>
    </ligand>
</feature>
<dbReference type="PROSITE" id="PS01287">
    <property type="entry name" value="RTC"/>
    <property type="match status" value="1"/>
</dbReference>
<feature type="active site" description="Tele-AMP-histidine intermediate" evidence="9">
    <location>
        <position position="318"/>
    </location>
</feature>
<keyword evidence="5 10" id="KW-0547">Nucleotide-binding</keyword>
<dbReference type="EMBL" id="KB307198">
    <property type="protein sequence ID" value="ELT99109.1"/>
    <property type="molecule type" value="Genomic_DNA"/>
</dbReference>
<comment type="catalytic activity">
    <reaction evidence="6">
        <text>a 3'-end 3'-phospho-ribonucleotide-RNA + ATP = a 3'-end 2',3'-cyclophospho-ribonucleotide-RNA + AMP + diphosphate</text>
        <dbReference type="Rhea" id="RHEA:23976"/>
        <dbReference type="Rhea" id="RHEA-COMP:10463"/>
        <dbReference type="Rhea" id="RHEA-COMP:10464"/>
        <dbReference type="ChEBI" id="CHEBI:30616"/>
        <dbReference type="ChEBI" id="CHEBI:33019"/>
        <dbReference type="ChEBI" id="CHEBI:83062"/>
        <dbReference type="ChEBI" id="CHEBI:83064"/>
        <dbReference type="ChEBI" id="CHEBI:456215"/>
        <dbReference type="EC" id="6.5.1.4"/>
    </reaction>
</comment>
<reference evidence="13 15" key="2">
    <citation type="journal article" date="2013" name="Nature">
        <title>Insights into bilaterian evolution from three spiralian genomes.</title>
        <authorList>
            <person name="Simakov O."/>
            <person name="Marletaz F."/>
            <person name="Cho S.J."/>
            <person name="Edsinger-Gonzales E."/>
            <person name="Havlak P."/>
            <person name="Hellsten U."/>
            <person name="Kuo D.H."/>
            <person name="Larsson T."/>
            <person name="Lv J."/>
            <person name="Arendt D."/>
            <person name="Savage R."/>
            <person name="Osoegawa K."/>
            <person name="de Jong P."/>
            <person name="Grimwood J."/>
            <person name="Chapman J.A."/>
            <person name="Shapiro H."/>
            <person name="Aerts A."/>
            <person name="Otillar R.P."/>
            <person name="Terry A.Y."/>
            <person name="Boore J.L."/>
            <person name="Grigoriev I.V."/>
            <person name="Lindberg D.R."/>
            <person name="Seaver E.C."/>
            <person name="Weisblat D.A."/>
            <person name="Putnam N.H."/>
            <person name="Rokhsar D.S."/>
        </authorList>
    </citation>
    <scope>NUCLEOTIDE SEQUENCE</scope>
    <source>
        <strain evidence="13 15">I ESC-2004</strain>
    </source>
</reference>
<evidence type="ECO:0000256" key="4">
    <source>
        <dbReference type="ARBA" id="ARBA00022598"/>
    </source>
</evidence>
<keyword evidence="15" id="KW-1185">Reference proteome</keyword>
<evidence type="ECO:0000256" key="3">
    <source>
        <dbReference type="ARBA" id="ARBA00021428"/>
    </source>
</evidence>
<dbReference type="AlphaFoldDB" id="R7TZB6"/>
<organism evidence="13">
    <name type="scientific">Capitella teleta</name>
    <name type="common">Polychaete worm</name>
    <dbReference type="NCBI Taxonomy" id="283909"/>
    <lineage>
        <taxon>Eukaryota</taxon>
        <taxon>Metazoa</taxon>
        <taxon>Spiralia</taxon>
        <taxon>Lophotrochozoa</taxon>
        <taxon>Annelida</taxon>
        <taxon>Polychaeta</taxon>
        <taxon>Sedentaria</taxon>
        <taxon>Scolecida</taxon>
        <taxon>Capitellidae</taxon>
        <taxon>Capitella</taxon>
    </lineage>
</organism>
<dbReference type="Pfam" id="PF05189">
    <property type="entry name" value="RTC_insert"/>
    <property type="match status" value="1"/>
</dbReference>
<evidence type="ECO:0000259" key="12">
    <source>
        <dbReference type="Pfam" id="PF05189"/>
    </source>
</evidence>
<feature type="domain" description="RNA 3'-terminal phosphate cyclase insert" evidence="12">
    <location>
        <begin position="184"/>
        <end position="284"/>
    </location>
</feature>
<dbReference type="InterPro" id="IPR013791">
    <property type="entry name" value="RNA3'-term_phos_cycl_insert"/>
</dbReference>
<dbReference type="Proteomes" id="UP000014760">
    <property type="component" value="Unassembled WGS sequence"/>
</dbReference>
<dbReference type="InterPro" id="IPR013792">
    <property type="entry name" value="RNA3'P_cycl/enolpyr_Trfase_a/b"/>
</dbReference>
<dbReference type="FunFam" id="3.30.360.20:FF:000002">
    <property type="entry name" value="RNA terminal phosphate cyclase-like 1"/>
    <property type="match status" value="1"/>
</dbReference>
<evidence type="ECO:0000259" key="11">
    <source>
        <dbReference type="Pfam" id="PF01137"/>
    </source>
</evidence>
<dbReference type="NCBIfam" id="TIGR03399">
    <property type="entry name" value="RNA_3prim_cycl"/>
    <property type="match status" value="1"/>
</dbReference>
<evidence type="ECO:0000256" key="8">
    <source>
        <dbReference type="ARBA" id="ARBA00045867"/>
    </source>
</evidence>
<dbReference type="InterPro" id="IPR037136">
    <property type="entry name" value="RNA3'_phos_cyclase_dom_sf"/>
</dbReference>
<evidence type="ECO:0000256" key="10">
    <source>
        <dbReference type="PIRSR" id="PIRSR005378-2"/>
    </source>
</evidence>
<evidence type="ECO:0000256" key="7">
    <source>
        <dbReference type="ARBA" id="ARBA00032543"/>
    </source>
</evidence>
<comment type="function">
    <text evidence="8">Catalyzes the conversion of 3'-phosphate to a 2',3'-cyclic phosphodiester at the end of RNA. The mechanism of action of the enzyme occurs in 3 steps: (A) adenylation of the enzyme by ATP; (B) transfer of adenylate to an RNA-N3'P to produce RNA-N3'PP5'A; (C) and attack of the adjacent 2'-hydroxyl on the 3'-phosphorus in the diester linkage to produce the cyclic end product. Likely functions in some aspects of cellular RNA processing. Function plays an important role in regulating axon regeneration by inhibiting central nervous system (CNS) axon regeneration following optic nerve injury.</text>
</comment>
<dbReference type="InterPro" id="IPR023797">
    <property type="entry name" value="RNA3'_phos_cyclase_dom"/>
</dbReference>
<evidence type="ECO:0000313" key="13">
    <source>
        <dbReference type="EMBL" id="ELT99109.1"/>
    </source>
</evidence>
<dbReference type="EnsemblMetazoa" id="CapteT183136">
    <property type="protein sequence ID" value="CapteP183136"/>
    <property type="gene ID" value="CapteG183136"/>
</dbReference>
<dbReference type="OMA" id="WSPPIDY"/>
<dbReference type="PANTHER" id="PTHR11096">
    <property type="entry name" value="RNA 3' TERMINAL PHOSPHATE CYCLASE"/>
    <property type="match status" value="1"/>
</dbReference>
<dbReference type="OrthoDB" id="25029at2759"/>
<reference evidence="14" key="3">
    <citation type="submission" date="2015-06" db="UniProtKB">
        <authorList>
            <consortium name="EnsemblMetazoa"/>
        </authorList>
    </citation>
    <scope>IDENTIFICATION</scope>
</reference>
<feature type="binding site" evidence="10">
    <location>
        <begin position="292"/>
        <end position="296"/>
    </location>
    <ligand>
        <name>ATP</name>
        <dbReference type="ChEBI" id="CHEBI:30616"/>
    </ligand>
</feature>
<evidence type="ECO:0000256" key="6">
    <source>
        <dbReference type="ARBA" id="ARBA00024481"/>
    </source>
</evidence>
<evidence type="ECO:0000256" key="9">
    <source>
        <dbReference type="PIRSR" id="PIRSR005378-1"/>
    </source>
</evidence>
<dbReference type="GO" id="GO:0006396">
    <property type="term" value="P:RNA processing"/>
    <property type="evidence" value="ECO:0007669"/>
    <property type="project" value="InterPro"/>
</dbReference>
<dbReference type="GO" id="GO:0005634">
    <property type="term" value="C:nucleus"/>
    <property type="evidence" value="ECO:0007669"/>
    <property type="project" value="TreeGrafter"/>
</dbReference>